<comment type="caution">
    <text evidence="3">The sequence shown here is derived from an EMBL/GenBank/DDBJ whole genome shotgun (WGS) entry which is preliminary data.</text>
</comment>
<feature type="domain" description="DUF6242" evidence="2">
    <location>
        <begin position="31"/>
        <end position="274"/>
    </location>
</feature>
<dbReference type="EMBL" id="VSSQ01000419">
    <property type="protein sequence ID" value="MPL94227.1"/>
    <property type="molecule type" value="Genomic_DNA"/>
</dbReference>
<name>A0A644VSG6_9ZZZZ</name>
<dbReference type="PANTHER" id="PTHR43739">
    <property type="entry name" value="XYLOGLUCANASE (EUROFUNG)"/>
    <property type="match status" value="1"/>
</dbReference>
<gene>
    <name evidence="3" type="ORF">SDC9_40377</name>
</gene>
<dbReference type="AlphaFoldDB" id="A0A644VSG6"/>
<dbReference type="Pfam" id="PF18962">
    <property type="entry name" value="Por_Secre_tail"/>
    <property type="match status" value="1"/>
</dbReference>
<accession>A0A644VSG6</accession>
<dbReference type="CDD" id="cd15482">
    <property type="entry name" value="Sialidase_non-viral"/>
    <property type="match status" value="1"/>
</dbReference>
<dbReference type="PROSITE" id="PS51257">
    <property type="entry name" value="PROKAR_LIPOPROTEIN"/>
    <property type="match status" value="1"/>
</dbReference>
<sequence>MKNNFVLILTLTFFSLSCFSQDFWEPINNPGAHIYDMTVDLQGRIYLATWDENLGGIYRSDDNGETWQHKNNGIPYLYTRAIAFYRDSTLFTSLFSKLYRTSDLGENWQLVYEHFPEATSFDVIRCGFDSIILVGGENSRGILRSVDNGETWENVLNLSSPDHYEHVEDICFGPGNSIYACTSYTNVWSDEQPKVYRSDDFGITWIPFLSLDTPSAYYSLEIDNNGRLLVGGWSGIYRYDFALQQWEHIPINTSVRDIIVIPDNRIFLACDQNGGFRGVLLSEDGGDTYPTVLNSGLNSNYARQFTIDINGRIIMNQSSTYLYRSNDTIFTDIDSPILVEMPIKIFPNPFDKYLIFKSTVNKQVHVEVFNQLGFILSKFTLEPLQEYHFDATILPTGLYLVRIESEKQHQILKLIRQ</sequence>
<evidence type="ECO:0000313" key="3">
    <source>
        <dbReference type="EMBL" id="MPL94227.1"/>
    </source>
</evidence>
<evidence type="ECO:0000259" key="2">
    <source>
        <dbReference type="Pfam" id="PF25852"/>
    </source>
</evidence>
<dbReference type="PANTHER" id="PTHR43739:SF5">
    <property type="entry name" value="EXO-ALPHA-SIALIDASE"/>
    <property type="match status" value="1"/>
</dbReference>
<dbReference type="InterPro" id="IPR026444">
    <property type="entry name" value="Secre_tail"/>
</dbReference>
<evidence type="ECO:0000259" key="1">
    <source>
        <dbReference type="Pfam" id="PF18962"/>
    </source>
</evidence>
<protein>
    <submittedName>
        <fullName evidence="3">Uncharacterized protein</fullName>
    </submittedName>
</protein>
<dbReference type="Gene3D" id="2.130.10.10">
    <property type="entry name" value="YVTN repeat-like/Quinoprotein amine dehydrogenase"/>
    <property type="match status" value="2"/>
</dbReference>
<reference evidence="3" key="1">
    <citation type="submission" date="2019-08" db="EMBL/GenBank/DDBJ databases">
        <authorList>
            <person name="Kucharzyk K."/>
            <person name="Murdoch R.W."/>
            <person name="Higgins S."/>
            <person name="Loffler F."/>
        </authorList>
    </citation>
    <scope>NUCLEOTIDE SEQUENCE</scope>
</reference>
<dbReference type="InterPro" id="IPR052025">
    <property type="entry name" value="Xyloglucanase_GH74"/>
</dbReference>
<dbReference type="InterPro" id="IPR058667">
    <property type="entry name" value="DUF6242_C"/>
</dbReference>
<feature type="domain" description="Secretion system C-terminal sorting" evidence="1">
    <location>
        <begin position="345"/>
        <end position="415"/>
    </location>
</feature>
<dbReference type="Pfam" id="PF25852">
    <property type="entry name" value="DUF6242_C"/>
    <property type="match status" value="1"/>
</dbReference>
<organism evidence="3">
    <name type="scientific">bioreactor metagenome</name>
    <dbReference type="NCBI Taxonomy" id="1076179"/>
    <lineage>
        <taxon>unclassified sequences</taxon>
        <taxon>metagenomes</taxon>
        <taxon>ecological metagenomes</taxon>
    </lineage>
</organism>
<proteinExistence type="predicted"/>
<dbReference type="NCBIfam" id="TIGR04183">
    <property type="entry name" value="Por_Secre_tail"/>
    <property type="match status" value="1"/>
</dbReference>
<dbReference type="SUPFAM" id="SSF110296">
    <property type="entry name" value="Oligoxyloglucan reducing end-specific cellobiohydrolase"/>
    <property type="match status" value="2"/>
</dbReference>
<dbReference type="InterPro" id="IPR015943">
    <property type="entry name" value="WD40/YVTN_repeat-like_dom_sf"/>
</dbReference>
<dbReference type="GO" id="GO:0010411">
    <property type="term" value="P:xyloglucan metabolic process"/>
    <property type="evidence" value="ECO:0007669"/>
    <property type="project" value="TreeGrafter"/>
</dbReference>